<dbReference type="Proteomes" id="UP001413721">
    <property type="component" value="Unassembled WGS sequence"/>
</dbReference>
<evidence type="ECO:0000313" key="1">
    <source>
        <dbReference type="EMBL" id="MEN2987356.1"/>
    </source>
</evidence>
<accession>A0ABU9YEZ2</accession>
<comment type="caution">
    <text evidence="1">The sequence shown here is derived from an EMBL/GenBank/DDBJ whole genome shotgun (WGS) entry which is preliminary data.</text>
</comment>
<reference evidence="1 2" key="1">
    <citation type="submission" date="2024-03" db="EMBL/GenBank/DDBJ databases">
        <title>High-quality draft genome sequencing of Tistrella sp. BH-R2-4.</title>
        <authorList>
            <person name="Dong C."/>
        </authorList>
    </citation>
    <scope>NUCLEOTIDE SEQUENCE [LARGE SCALE GENOMIC DNA]</scope>
    <source>
        <strain evidence="1 2">BH-R2-4</strain>
    </source>
</reference>
<sequence>MAGAVEQRRVVQIGNPRLDGVIETLEAQFRFGGSPPQFGDMLAKALGLIFAAAEDAAKQLHQPVGIEQAFGGNIAR</sequence>
<protein>
    <submittedName>
        <fullName evidence="1">Uncharacterized protein</fullName>
    </submittedName>
</protein>
<evidence type="ECO:0000313" key="2">
    <source>
        <dbReference type="Proteomes" id="UP001413721"/>
    </source>
</evidence>
<proteinExistence type="predicted"/>
<gene>
    <name evidence="1" type="ORF">WG926_03510</name>
</gene>
<organism evidence="1 2">
    <name type="scientific">Tistrella arctica</name>
    <dbReference type="NCBI Taxonomy" id="3133430"/>
    <lineage>
        <taxon>Bacteria</taxon>
        <taxon>Pseudomonadati</taxon>
        <taxon>Pseudomonadota</taxon>
        <taxon>Alphaproteobacteria</taxon>
        <taxon>Geminicoccales</taxon>
        <taxon>Geminicoccaceae</taxon>
        <taxon>Tistrella</taxon>
    </lineage>
</organism>
<dbReference type="EMBL" id="JBBKTW010000001">
    <property type="protein sequence ID" value="MEN2987356.1"/>
    <property type="molecule type" value="Genomic_DNA"/>
</dbReference>
<name>A0ABU9YEZ2_9PROT</name>
<dbReference type="RefSeq" id="WP_345936772.1">
    <property type="nucleotide sequence ID" value="NZ_JBBKTW010000001.1"/>
</dbReference>
<keyword evidence="2" id="KW-1185">Reference proteome</keyword>